<keyword evidence="5" id="KW-1185">Reference proteome</keyword>
<feature type="domain" description="Peptidase S9 prolyl oligopeptidase catalytic" evidence="3">
    <location>
        <begin position="65"/>
        <end position="257"/>
    </location>
</feature>
<dbReference type="InterPro" id="IPR050278">
    <property type="entry name" value="Serine_Prot_S9B/DPPIV"/>
</dbReference>
<dbReference type="AlphaFoldDB" id="B8KS42"/>
<dbReference type="Gene3D" id="3.40.50.1820">
    <property type="entry name" value="alpha/beta hydrolase"/>
    <property type="match status" value="1"/>
</dbReference>
<dbReference type="HOGENOM" id="CLU_053503_2_0_6"/>
<dbReference type="PANTHER" id="PTHR11731:SF193">
    <property type="entry name" value="DIPEPTIDYL PEPTIDASE 9"/>
    <property type="match status" value="1"/>
</dbReference>
<keyword evidence="2 4" id="KW-0378">Hydrolase</keyword>
<dbReference type="GO" id="GO:0004252">
    <property type="term" value="F:serine-type endopeptidase activity"/>
    <property type="evidence" value="ECO:0007669"/>
    <property type="project" value="InterPro"/>
</dbReference>
<sequence length="257" mass="28949">MSHTEFVSFETDDGIELNGFFIKPTDFDPEKKYPVITYGYGNAGSQIVVNRWGTQRGPQQDLWHRYMAEQGYIVFAVDNRTTQGRGKAAKNLTYGEYGKYAVLDYIQAVDYLKQQPWIDGSRIGFWGWSGGGYLAAALMTKAAPHFAVAVSVAPVIDLTHYQAAGVERWMGTPSENQSGYDAVNVMNDADKLQGKLLLIHGTGDENVKFAFTLQFADALIRADKQFDMLVYPNQRHGISDFRGHVFKTMSRYFDDHL</sequence>
<name>B8KS42_9GAMM</name>
<gene>
    <name evidence="4" type="ORF">NOR51B_2455</name>
</gene>
<accession>B8KS42</accession>
<organism evidence="4 5">
    <name type="scientific">Luminiphilus syltensis NOR5-1B</name>
    <dbReference type="NCBI Taxonomy" id="565045"/>
    <lineage>
        <taxon>Bacteria</taxon>
        <taxon>Pseudomonadati</taxon>
        <taxon>Pseudomonadota</taxon>
        <taxon>Gammaproteobacteria</taxon>
        <taxon>Cellvibrionales</taxon>
        <taxon>Halieaceae</taxon>
        <taxon>Luminiphilus</taxon>
    </lineage>
</organism>
<evidence type="ECO:0000256" key="2">
    <source>
        <dbReference type="ARBA" id="ARBA00022801"/>
    </source>
</evidence>
<dbReference type="SUPFAM" id="SSF53474">
    <property type="entry name" value="alpha/beta-Hydrolases"/>
    <property type="match status" value="1"/>
</dbReference>
<evidence type="ECO:0000313" key="4">
    <source>
        <dbReference type="EMBL" id="EED36503.1"/>
    </source>
</evidence>
<dbReference type="PANTHER" id="PTHR11731">
    <property type="entry name" value="PROTEASE FAMILY S9B,C DIPEPTIDYL-PEPTIDASE IV-RELATED"/>
    <property type="match status" value="1"/>
</dbReference>
<dbReference type="Proteomes" id="UP000004699">
    <property type="component" value="Unassembled WGS sequence"/>
</dbReference>
<dbReference type="EMBL" id="DS999411">
    <property type="protein sequence ID" value="EED36503.1"/>
    <property type="molecule type" value="Genomic_DNA"/>
</dbReference>
<dbReference type="STRING" id="565045.NOR51B_2455"/>
<dbReference type="GO" id="GO:0006508">
    <property type="term" value="P:proteolysis"/>
    <property type="evidence" value="ECO:0007669"/>
    <property type="project" value="UniProtKB-KW"/>
</dbReference>
<keyword evidence="1" id="KW-0645">Protease</keyword>
<protein>
    <submittedName>
        <fullName evidence="4">Dipeptidyl peptidase 8</fullName>
        <ecNumber evidence="4">3.4.14.5</ecNumber>
    </submittedName>
</protein>
<dbReference type="GO" id="GO:0008239">
    <property type="term" value="F:dipeptidyl-peptidase activity"/>
    <property type="evidence" value="ECO:0007669"/>
    <property type="project" value="UniProtKB-EC"/>
</dbReference>
<dbReference type="EC" id="3.4.14.5" evidence="4"/>
<dbReference type="InterPro" id="IPR001375">
    <property type="entry name" value="Peptidase_S9_cat"/>
</dbReference>
<dbReference type="PROSITE" id="PS00708">
    <property type="entry name" value="PRO_ENDOPEP_SER"/>
    <property type="match status" value="1"/>
</dbReference>
<evidence type="ECO:0000256" key="1">
    <source>
        <dbReference type="ARBA" id="ARBA00022670"/>
    </source>
</evidence>
<dbReference type="InterPro" id="IPR002471">
    <property type="entry name" value="Pept_S9_AS"/>
</dbReference>
<dbReference type="Pfam" id="PF00326">
    <property type="entry name" value="Peptidase_S9"/>
    <property type="match status" value="1"/>
</dbReference>
<proteinExistence type="predicted"/>
<reference evidence="5" key="1">
    <citation type="journal article" date="2013" name="BMC Microbiol.">
        <title>Taxonomy and evolution of bacteriochlorophyll a-containing members of the OM60/NOR5 clade of marine gammaproteobacteria: description of Luminiphilus syltensis gen. nov., sp. nov., reclassification of Haliea rubra as Pseudohaliea rubra gen. nov., comb. nov., and emendation of Chromatocurvus halotolerans.</title>
        <authorList>
            <person name="Spring S."/>
            <person name="Riedel T."/>
            <person name="Sproer C."/>
            <person name="Yan S."/>
            <person name="Harder J."/>
            <person name="Fuchs B.M."/>
        </authorList>
    </citation>
    <scope>NUCLEOTIDE SEQUENCE [LARGE SCALE GENOMIC DNA]</scope>
    <source>
        <strain evidence="5">NOR51-B</strain>
    </source>
</reference>
<dbReference type="eggNOG" id="COG1506">
    <property type="taxonomic scope" value="Bacteria"/>
</dbReference>
<evidence type="ECO:0000313" key="5">
    <source>
        <dbReference type="Proteomes" id="UP000004699"/>
    </source>
</evidence>
<evidence type="ECO:0000259" key="3">
    <source>
        <dbReference type="Pfam" id="PF00326"/>
    </source>
</evidence>
<dbReference type="InterPro" id="IPR029058">
    <property type="entry name" value="AB_hydrolase_fold"/>
</dbReference>